<protein>
    <recommendedName>
        <fullName evidence="4">DoxX family protein</fullName>
    </recommendedName>
</protein>
<keyword evidence="1" id="KW-0812">Transmembrane</keyword>
<keyword evidence="3" id="KW-1185">Reference proteome</keyword>
<feature type="transmembrane region" description="Helical" evidence="1">
    <location>
        <begin position="118"/>
        <end position="137"/>
    </location>
</feature>
<dbReference type="EMBL" id="QHJQ01000004">
    <property type="protein sequence ID" value="PXA04308.1"/>
    <property type="molecule type" value="Genomic_DNA"/>
</dbReference>
<keyword evidence="1" id="KW-1133">Transmembrane helix</keyword>
<keyword evidence="1" id="KW-0472">Membrane</keyword>
<dbReference type="Proteomes" id="UP000247099">
    <property type="component" value="Unassembled WGS sequence"/>
</dbReference>
<dbReference type="RefSeq" id="WP_110130762.1">
    <property type="nucleotide sequence ID" value="NZ_QHJQ01000004.1"/>
</dbReference>
<proteinExistence type="predicted"/>
<dbReference type="AlphaFoldDB" id="A0A317ZK38"/>
<feature type="transmembrane region" description="Helical" evidence="1">
    <location>
        <begin position="92"/>
        <end position="111"/>
    </location>
</feature>
<dbReference type="OrthoDB" id="195890at2"/>
<evidence type="ECO:0000313" key="3">
    <source>
        <dbReference type="Proteomes" id="UP000247099"/>
    </source>
</evidence>
<evidence type="ECO:0008006" key="4">
    <source>
        <dbReference type="Google" id="ProtNLM"/>
    </source>
</evidence>
<name>A0A317ZK38_9BACT</name>
<sequence length="171" mass="18447">MANDNQETDLGLTLGMLTLRIWLAIRAIQTGIEKFAGTGTTAKAVTMDGAPNDYGLTEAASYKTYAISNYQGVPGPLYDKFASEPLIPDWGLSLYNVILGPALLILGFALLLGLATRFTLFAMGLLYTSLTFGLILINQSSGVAWLGTHILLIVAALALAKYNRFAILKKW</sequence>
<organism evidence="2 3">
    <name type="scientific">Coraliomargarita sinensis</name>
    <dbReference type="NCBI Taxonomy" id="2174842"/>
    <lineage>
        <taxon>Bacteria</taxon>
        <taxon>Pseudomonadati</taxon>
        <taxon>Verrucomicrobiota</taxon>
        <taxon>Opitutia</taxon>
        <taxon>Puniceicoccales</taxon>
        <taxon>Coraliomargaritaceae</taxon>
        <taxon>Coraliomargarita</taxon>
    </lineage>
</organism>
<accession>A0A317ZK38</accession>
<comment type="caution">
    <text evidence="2">The sequence shown here is derived from an EMBL/GenBank/DDBJ whole genome shotgun (WGS) entry which is preliminary data.</text>
</comment>
<reference evidence="2 3" key="1">
    <citation type="submission" date="2018-05" db="EMBL/GenBank/DDBJ databases">
        <title>Coraliomargarita sinensis sp. nov., isolated from a marine solar saltern.</title>
        <authorList>
            <person name="Zhou L.Y."/>
        </authorList>
    </citation>
    <scope>NUCLEOTIDE SEQUENCE [LARGE SCALE GENOMIC DNA]</scope>
    <source>
        <strain evidence="2 3">WN38</strain>
    </source>
</reference>
<feature type="transmembrane region" description="Helical" evidence="1">
    <location>
        <begin position="143"/>
        <end position="160"/>
    </location>
</feature>
<evidence type="ECO:0000313" key="2">
    <source>
        <dbReference type="EMBL" id="PXA04308.1"/>
    </source>
</evidence>
<gene>
    <name evidence="2" type="ORF">DDZ13_07180</name>
</gene>
<evidence type="ECO:0000256" key="1">
    <source>
        <dbReference type="SAM" id="Phobius"/>
    </source>
</evidence>
<dbReference type="InParanoid" id="A0A317ZK38"/>